<dbReference type="GO" id="GO:0008270">
    <property type="term" value="F:zinc ion binding"/>
    <property type="evidence" value="ECO:0007669"/>
    <property type="project" value="UniProtKB-KW"/>
</dbReference>
<dbReference type="PROSITE" id="PS50089">
    <property type="entry name" value="ZF_RING_2"/>
    <property type="match status" value="1"/>
</dbReference>
<dbReference type="EMBL" id="KV407455">
    <property type="protein sequence ID" value="KZF25397.1"/>
    <property type="molecule type" value="Genomic_DNA"/>
</dbReference>
<dbReference type="GO" id="GO:0061630">
    <property type="term" value="F:ubiquitin protein ligase activity"/>
    <property type="evidence" value="ECO:0007669"/>
    <property type="project" value="TreeGrafter"/>
</dbReference>
<dbReference type="GO" id="GO:0016567">
    <property type="term" value="P:protein ubiquitination"/>
    <property type="evidence" value="ECO:0007669"/>
    <property type="project" value="TreeGrafter"/>
</dbReference>
<feature type="compositionally biased region" description="Low complexity" evidence="5">
    <location>
        <begin position="628"/>
        <end position="639"/>
    </location>
</feature>
<dbReference type="PANTHER" id="PTHR45969">
    <property type="entry name" value="RING ZINC FINGER PROTEIN-RELATED"/>
    <property type="match status" value="1"/>
</dbReference>
<feature type="compositionally biased region" description="Basic and acidic residues" evidence="5">
    <location>
        <begin position="542"/>
        <end position="556"/>
    </location>
</feature>
<keyword evidence="1" id="KW-0479">Metal-binding</keyword>
<feature type="region of interest" description="Disordered" evidence="5">
    <location>
        <begin position="95"/>
        <end position="120"/>
    </location>
</feature>
<feature type="region of interest" description="Disordered" evidence="5">
    <location>
        <begin position="859"/>
        <end position="878"/>
    </location>
</feature>
<proteinExistence type="predicted"/>
<accession>A0A161TGS7</accession>
<evidence type="ECO:0000256" key="3">
    <source>
        <dbReference type="ARBA" id="ARBA00022833"/>
    </source>
</evidence>
<evidence type="ECO:0000259" key="6">
    <source>
        <dbReference type="PROSITE" id="PS50089"/>
    </source>
</evidence>
<feature type="compositionally biased region" description="Polar residues" evidence="5">
    <location>
        <begin position="459"/>
        <end position="494"/>
    </location>
</feature>
<feature type="region of interest" description="Disordered" evidence="5">
    <location>
        <begin position="262"/>
        <end position="365"/>
    </location>
</feature>
<dbReference type="InterPro" id="IPR013083">
    <property type="entry name" value="Znf_RING/FYVE/PHD"/>
</dbReference>
<feature type="compositionally biased region" description="Polar residues" evidence="5">
    <location>
        <begin position="647"/>
        <end position="664"/>
    </location>
</feature>
<feature type="domain" description="RING-type" evidence="6">
    <location>
        <begin position="807"/>
        <end position="850"/>
    </location>
</feature>
<name>A0A161TGS7_XYLHT</name>
<dbReference type="GeneID" id="28899911"/>
<dbReference type="STRING" id="1328760.A0A161TGS7"/>
<dbReference type="Proteomes" id="UP000076632">
    <property type="component" value="Unassembled WGS sequence"/>
</dbReference>
<evidence type="ECO:0000256" key="5">
    <source>
        <dbReference type="SAM" id="MobiDB-lite"/>
    </source>
</evidence>
<feature type="compositionally biased region" description="Low complexity" evidence="5">
    <location>
        <begin position="607"/>
        <end position="620"/>
    </location>
</feature>
<dbReference type="Gene3D" id="3.30.40.10">
    <property type="entry name" value="Zinc/RING finger domain, C3HC4 (zinc finger)"/>
    <property type="match status" value="1"/>
</dbReference>
<dbReference type="InterPro" id="IPR001841">
    <property type="entry name" value="Znf_RING"/>
</dbReference>
<feature type="compositionally biased region" description="Polar residues" evidence="5">
    <location>
        <begin position="267"/>
        <end position="283"/>
    </location>
</feature>
<feature type="region of interest" description="Disordered" evidence="5">
    <location>
        <begin position="423"/>
        <end position="502"/>
    </location>
</feature>
<dbReference type="OMA" id="KEERCAI"/>
<protein>
    <recommendedName>
        <fullName evidence="6">RING-type domain-containing protein</fullName>
    </recommendedName>
</protein>
<feature type="region of interest" description="Disordered" evidence="5">
    <location>
        <begin position="157"/>
        <end position="250"/>
    </location>
</feature>
<evidence type="ECO:0000313" key="7">
    <source>
        <dbReference type="EMBL" id="KZF25397.1"/>
    </source>
</evidence>
<evidence type="ECO:0000256" key="4">
    <source>
        <dbReference type="PROSITE-ProRule" id="PRU00175"/>
    </source>
</evidence>
<reference evidence="7 8" key="1">
    <citation type="journal article" date="2016" name="Fungal Biol.">
        <title>The genome of Xylona heveae provides a window into fungal endophytism.</title>
        <authorList>
            <person name="Gazis R."/>
            <person name="Kuo A."/>
            <person name="Riley R."/>
            <person name="LaButti K."/>
            <person name="Lipzen A."/>
            <person name="Lin J."/>
            <person name="Amirebrahimi M."/>
            <person name="Hesse C.N."/>
            <person name="Spatafora J.W."/>
            <person name="Henrissat B."/>
            <person name="Hainaut M."/>
            <person name="Grigoriev I.V."/>
            <person name="Hibbett D.S."/>
        </authorList>
    </citation>
    <scope>NUCLEOTIDE SEQUENCE [LARGE SCALE GENOMIC DNA]</scope>
    <source>
        <strain evidence="7 8">TC161</strain>
    </source>
</reference>
<dbReference type="AlphaFoldDB" id="A0A161TGS7"/>
<feature type="compositionally biased region" description="Basic and acidic residues" evidence="5">
    <location>
        <begin position="8"/>
        <end position="36"/>
    </location>
</feature>
<feature type="region of interest" description="Disordered" evidence="5">
    <location>
        <begin position="538"/>
        <end position="718"/>
    </location>
</feature>
<keyword evidence="3" id="KW-0862">Zinc</keyword>
<evidence type="ECO:0000256" key="1">
    <source>
        <dbReference type="ARBA" id="ARBA00022723"/>
    </source>
</evidence>
<feature type="compositionally biased region" description="Low complexity" evidence="5">
    <location>
        <begin position="179"/>
        <end position="195"/>
    </location>
</feature>
<evidence type="ECO:0000256" key="2">
    <source>
        <dbReference type="ARBA" id="ARBA00022771"/>
    </source>
</evidence>
<dbReference type="PANTHER" id="PTHR45969:SF69">
    <property type="entry name" value="FINGER DOMAIN PROTEIN, PUTATIVE (AFU_ORTHOLOGUE AFUA_3G12190)-RELATED"/>
    <property type="match status" value="1"/>
</dbReference>
<feature type="compositionally biased region" description="Basic and acidic residues" evidence="5">
    <location>
        <begin position="684"/>
        <end position="696"/>
    </location>
</feature>
<dbReference type="OrthoDB" id="8062037at2759"/>
<feature type="region of interest" description="Disordered" evidence="5">
    <location>
        <begin position="1"/>
        <end position="62"/>
    </location>
</feature>
<dbReference type="CDD" id="cd16461">
    <property type="entry name" value="RING-H2_EL5-like"/>
    <property type="match status" value="1"/>
</dbReference>
<dbReference type="SMART" id="SM00184">
    <property type="entry name" value="RING"/>
    <property type="match status" value="1"/>
</dbReference>
<evidence type="ECO:0000313" key="8">
    <source>
        <dbReference type="Proteomes" id="UP000076632"/>
    </source>
</evidence>
<keyword evidence="2 4" id="KW-0863">Zinc-finger</keyword>
<feature type="compositionally biased region" description="Polar residues" evidence="5">
    <location>
        <begin position="672"/>
        <end position="681"/>
    </location>
</feature>
<dbReference type="Pfam" id="PF13639">
    <property type="entry name" value="zf-RING_2"/>
    <property type="match status" value="1"/>
</dbReference>
<dbReference type="SUPFAM" id="SSF57850">
    <property type="entry name" value="RING/U-box"/>
    <property type="match status" value="1"/>
</dbReference>
<feature type="region of interest" description="Disordered" evidence="5">
    <location>
        <begin position="67"/>
        <end position="86"/>
    </location>
</feature>
<feature type="compositionally biased region" description="Polar residues" evidence="5">
    <location>
        <begin position="40"/>
        <end position="51"/>
    </location>
</feature>
<dbReference type="InParanoid" id="A0A161TGS7"/>
<sequence>MGQASSSQREDLLRRASRLDASSTRDRDMEGNDISRRATHQSSGIHSSWNGSRREYADSAMDSDVGAVMESWRNERPASPSGTEQNAELLSLPSFMASPSSPMEDVEMPDADNISSPNPSIAARSSYLSRLSDRVAPRYLGLSRDDTDTGRQRTIRRRLSERLSFSPQNQEQPVESSRRLPPLSSLSSRVSSSPLLRRRRQPTPGARVPSASPGPLETLSPWRGSSHPPDFSSSANEVPSSINRASRRSSRLMRLRETLSMPFPTLFPSSNTTASRGTGSNNGLAPPRFGSNEHSLSPVPQLPLPDFELDDAGGLLRDPLFQTPEEDHTFAAPDDQESGPTRNEREIRSLPEVLRRRRSRARPGEDQAAMLTRLLSVAAAATAASLMGHRDRNVLNAQGINAEGAEGSFEEFLQDIQNGRLTSALRNSGSDSPGRADGPSPDIPPTPFNFIRMFRFPSVTGTQGSNRAPTAGQNAPANFGPQDQQNGQAGSENGNGDGRQNAGMVPVIIVGIRSVLPGPEEGNMTPPFMDTLSELTAPARPQRPENDGDVPRRSDGRSIFGHRRRASMGGLGTFPSNYDSQRSPEPRRPRSGARPGDPFTSSPPPLSSDTTTGSGRSSTFDTEDGHTSSRSRLLSRRSSTPAASLAHNPSPSRQIGSTEALNQTRSDDGAQSPHSGSTTARQRGLGDSDHVRHRELGSGATRRNGVVEPDSGRGPESPRSWIIYVLGGSYPEGHPILTTPSLFTDNPTYEDMLMLSSLLGPAKPPVASREAVASAPGVYRVANDAGLLVAVSVNGTDRIEIAPGERCLVCLCDYEANEELRQLTKCSHLYHKECIDQWLTTGRNSCPLCRGQGVEDSLSSAQAGQSQPVVPTSQPSST</sequence>
<organism evidence="7 8">
    <name type="scientific">Xylona heveae (strain CBS 132557 / TC161)</name>
    <dbReference type="NCBI Taxonomy" id="1328760"/>
    <lineage>
        <taxon>Eukaryota</taxon>
        <taxon>Fungi</taxon>
        <taxon>Dikarya</taxon>
        <taxon>Ascomycota</taxon>
        <taxon>Pezizomycotina</taxon>
        <taxon>Xylonomycetes</taxon>
        <taxon>Xylonales</taxon>
        <taxon>Xylonaceae</taxon>
        <taxon>Xylona</taxon>
    </lineage>
</organism>
<dbReference type="RefSeq" id="XP_018190952.1">
    <property type="nucleotide sequence ID" value="XM_018334774.1"/>
</dbReference>
<feature type="compositionally biased region" description="Low complexity" evidence="5">
    <location>
        <begin position="865"/>
        <end position="878"/>
    </location>
</feature>
<gene>
    <name evidence="7" type="ORF">L228DRAFT_265866</name>
</gene>
<feature type="compositionally biased region" description="Polar residues" evidence="5">
    <location>
        <begin position="163"/>
        <end position="175"/>
    </location>
</feature>
<keyword evidence="8" id="KW-1185">Reference proteome</keyword>